<dbReference type="KEGG" id="yli:2911314"/>
<dbReference type="InterPro" id="IPR028565">
    <property type="entry name" value="MHD"/>
</dbReference>
<evidence type="ECO:0000256" key="4">
    <source>
        <dbReference type="ARBA" id="ARBA00023136"/>
    </source>
</evidence>
<protein>
    <submittedName>
        <fullName evidence="7">Mu homology domain-containing protein</fullName>
    </submittedName>
</protein>
<dbReference type="GO" id="GO:0016192">
    <property type="term" value="P:vesicle-mediated transport"/>
    <property type="evidence" value="ECO:0007669"/>
    <property type="project" value="InterPro"/>
</dbReference>
<dbReference type="eggNOG" id="KOG2740">
    <property type="taxonomic scope" value="Eukaryota"/>
</dbReference>
<dbReference type="Pfam" id="PF00928">
    <property type="entry name" value="Adap_comp_sub"/>
    <property type="match status" value="1"/>
</dbReference>
<organism evidence="6 8">
    <name type="scientific">Yarrowia lipolytica</name>
    <name type="common">Candida lipolytica</name>
    <dbReference type="NCBI Taxonomy" id="4952"/>
    <lineage>
        <taxon>Eukaryota</taxon>
        <taxon>Fungi</taxon>
        <taxon>Dikarya</taxon>
        <taxon>Ascomycota</taxon>
        <taxon>Saccharomycotina</taxon>
        <taxon>Dipodascomycetes</taxon>
        <taxon>Dipodascales</taxon>
        <taxon>Dipodascales incertae sedis</taxon>
        <taxon>Yarrowia</taxon>
    </lineage>
</organism>
<accession>A0A1D8NEZ8</accession>
<keyword evidence="3" id="KW-0653">Protein transport</keyword>
<dbReference type="GO" id="GO:0012505">
    <property type="term" value="C:endomembrane system"/>
    <property type="evidence" value="ECO:0007669"/>
    <property type="project" value="UniProtKB-SubCell"/>
</dbReference>
<sequence>MEAIFITDATSLIFEYPVSGSPPAWTTISEEIDLHPGSDIIQSTSSSNYVIYRFKRASGLTFVIVADPTVSPAVPAQFVQLLTDSMAQYFVLAKLDSNYDTVTLILSETLDNGVPYLSEPDQVREFVSKGGVLSKLLSQSATPHKVSRSAADGPYWRRQNVRHTQNELFVDVEESITCVVRRQGASKTTPVVSYVDGSVYLTSHLSGVPEIELSLSRPIAGGKHVCITKSGPASRFRFTPPDGRTKLLTYTQDVNVSSYLVNCTFHTGLGLQKDEFEVRVGVLMNRGVKAVDNLAVEVFGGKIKTLRNTTGDFITNQKGGVWNLGTTTPMGFNATFRGICDGNVSHVTLKYSLQGAVPSGLKVDSVNIVAARGLGEGVKPYKGVKYATDVAEYVVR</sequence>
<dbReference type="PRINTS" id="PR00314">
    <property type="entry name" value="CLATHRINADPT"/>
</dbReference>
<dbReference type="Proteomes" id="UP000182444">
    <property type="component" value="Chromosome 1D"/>
</dbReference>
<dbReference type="EMBL" id="KZ859193">
    <property type="protein sequence ID" value="RDW22612.1"/>
    <property type="molecule type" value="Genomic_DNA"/>
</dbReference>
<dbReference type="PROSITE" id="PS51072">
    <property type="entry name" value="MHD"/>
    <property type="match status" value="1"/>
</dbReference>
<gene>
    <name evidence="7" type="ORF">B0I71DRAFT_24388</name>
    <name evidence="6" type="ORF">YALI1_D21847g</name>
</gene>
<proteinExistence type="predicted"/>
<dbReference type="GO" id="GO:0030131">
    <property type="term" value="C:clathrin adaptor complex"/>
    <property type="evidence" value="ECO:0007669"/>
    <property type="project" value="InterPro"/>
</dbReference>
<evidence type="ECO:0000313" key="8">
    <source>
        <dbReference type="Proteomes" id="UP000182444"/>
    </source>
</evidence>
<dbReference type="Gene3D" id="2.60.40.1170">
    <property type="entry name" value="Mu homology domain, subdomain B"/>
    <property type="match status" value="2"/>
</dbReference>
<evidence type="ECO:0000313" key="9">
    <source>
        <dbReference type="Proteomes" id="UP000256601"/>
    </source>
</evidence>
<evidence type="ECO:0000259" key="5">
    <source>
        <dbReference type="PROSITE" id="PS51072"/>
    </source>
</evidence>
<dbReference type="Gene3D" id="3.30.450.60">
    <property type="match status" value="1"/>
</dbReference>
<dbReference type="EMBL" id="CP017556">
    <property type="protein sequence ID" value="AOW04210.1"/>
    <property type="molecule type" value="Genomic_DNA"/>
</dbReference>
<dbReference type="VEuPathDB" id="FungiDB:YALI0_D17776g"/>
<evidence type="ECO:0000256" key="2">
    <source>
        <dbReference type="ARBA" id="ARBA00022448"/>
    </source>
</evidence>
<dbReference type="GO" id="GO:0006886">
    <property type="term" value="P:intracellular protein transport"/>
    <property type="evidence" value="ECO:0007669"/>
    <property type="project" value="InterPro"/>
</dbReference>
<dbReference type="InterPro" id="IPR001392">
    <property type="entry name" value="Clathrin_mu"/>
</dbReference>
<dbReference type="InterPro" id="IPR050431">
    <property type="entry name" value="Adaptor_comp_med_subunit"/>
</dbReference>
<feature type="domain" description="MHD" evidence="5">
    <location>
        <begin position="165"/>
        <end position="396"/>
    </location>
</feature>
<keyword evidence="4" id="KW-0472">Membrane</keyword>
<evidence type="ECO:0000256" key="1">
    <source>
        <dbReference type="ARBA" id="ARBA00004308"/>
    </source>
</evidence>
<dbReference type="PANTHER" id="PTHR10529">
    <property type="entry name" value="AP COMPLEX SUBUNIT MU"/>
    <property type="match status" value="1"/>
</dbReference>
<dbReference type="CDD" id="cd09252">
    <property type="entry name" value="AP-3_Mu3_Cterm"/>
    <property type="match status" value="1"/>
</dbReference>
<dbReference type="OrthoDB" id="870at2759"/>
<evidence type="ECO:0000313" key="7">
    <source>
        <dbReference type="EMBL" id="RDW22612.1"/>
    </source>
</evidence>
<evidence type="ECO:0000313" key="6">
    <source>
        <dbReference type="EMBL" id="AOW04210.1"/>
    </source>
</evidence>
<reference evidence="7 9" key="2">
    <citation type="submission" date="2018-07" db="EMBL/GenBank/DDBJ databases">
        <title>Draft Genome Assemblies for Five Robust Yarrowia lipolytica Strains Exhibiting High Lipid Production and Pentose Sugar Utilization and Sugar Alcohol Secretion from Undetoxified Lignocellulosic Biomass Hydrolysates.</title>
        <authorList>
            <consortium name="DOE Joint Genome Institute"/>
            <person name="Walker C."/>
            <person name="Ryu S."/>
            <person name="Na H."/>
            <person name="Zane M."/>
            <person name="LaButti K."/>
            <person name="Lipzen A."/>
            <person name="Haridas S."/>
            <person name="Barry K."/>
            <person name="Grigoriev I.V."/>
            <person name="Quarterman J."/>
            <person name="Slininger P."/>
            <person name="Dien B."/>
            <person name="Trinh C.T."/>
        </authorList>
    </citation>
    <scope>NUCLEOTIDE SEQUENCE [LARGE SCALE GENOMIC DNA]</scope>
    <source>
        <strain evidence="7 9">YB392</strain>
    </source>
</reference>
<evidence type="ECO:0000256" key="3">
    <source>
        <dbReference type="ARBA" id="ARBA00022927"/>
    </source>
</evidence>
<comment type="subcellular location">
    <subcellularLocation>
        <location evidence="1">Endomembrane system</location>
    </subcellularLocation>
</comment>
<dbReference type="SUPFAM" id="SSF49447">
    <property type="entry name" value="Second domain of Mu2 adaptin subunit (ap50) of ap2 adaptor"/>
    <property type="match status" value="1"/>
</dbReference>
<name>A0A1D8NEZ8_YARLL</name>
<dbReference type="AlphaFoldDB" id="A0A1D8NEZ8"/>
<dbReference type="InterPro" id="IPR036168">
    <property type="entry name" value="AP2_Mu_C_sf"/>
</dbReference>
<dbReference type="Proteomes" id="UP000256601">
    <property type="component" value="Unassembled WGS sequence"/>
</dbReference>
<reference evidence="6 8" key="1">
    <citation type="journal article" date="2016" name="PLoS ONE">
        <title>Sequence Assembly of Yarrowia lipolytica Strain W29/CLIB89 Shows Transposable Element Diversity.</title>
        <authorList>
            <person name="Magnan C."/>
            <person name="Yu J."/>
            <person name="Chang I."/>
            <person name="Jahn E."/>
            <person name="Kanomata Y."/>
            <person name="Wu J."/>
            <person name="Zeller M."/>
            <person name="Oakes M."/>
            <person name="Baldi P."/>
            <person name="Sandmeyer S."/>
        </authorList>
    </citation>
    <scope>NUCLEOTIDE SEQUENCE [LARGE SCALE GENOMIC DNA]</scope>
    <source>
        <strain evidence="6">CLIB89</strain>
        <strain evidence="8">CLIB89(W29)</strain>
    </source>
</reference>
<dbReference type="InterPro" id="IPR011012">
    <property type="entry name" value="Longin-like_dom_sf"/>
</dbReference>
<keyword evidence="2" id="KW-0813">Transport</keyword>
<dbReference type="SUPFAM" id="SSF64356">
    <property type="entry name" value="SNARE-like"/>
    <property type="match status" value="1"/>
</dbReference>
<dbReference type="VEuPathDB" id="FungiDB:YALI1_D21847g"/>